<dbReference type="Gene3D" id="3.40.50.1700">
    <property type="entry name" value="Glycoside hydrolase family 3 C-terminal domain"/>
    <property type="match status" value="1"/>
</dbReference>
<evidence type="ECO:0000259" key="6">
    <source>
        <dbReference type="Pfam" id="PF00933"/>
    </source>
</evidence>
<evidence type="ECO:0000313" key="9">
    <source>
        <dbReference type="Proteomes" id="UP000673975"/>
    </source>
</evidence>
<dbReference type="Gene3D" id="3.20.20.300">
    <property type="entry name" value="Glycoside hydrolase, family 3, N-terminal domain"/>
    <property type="match status" value="1"/>
</dbReference>
<comment type="caution">
    <text evidence="8">The sequence shown here is derived from an EMBL/GenBank/DDBJ whole genome shotgun (WGS) entry which is preliminary data.</text>
</comment>
<comment type="similarity">
    <text evidence="2">Belongs to the glycosyl hydrolase 3 family.</text>
</comment>
<dbReference type="Proteomes" id="UP000673975">
    <property type="component" value="Unassembled WGS sequence"/>
</dbReference>
<name>A0A8J7RKF9_9BACT</name>
<dbReference type="Pfam" id="PF01915">
    <property type="entry name" value="Glyco_hydro_3_C"/>
    <property type="match status" value="1"/>
</dbReference>
<dbReference type="PANTHER" id="PTHR30480:SF13">
    <property type="entry name" value="BETA-HEXOSAMINIDASE"/>
    <property type="match status" value="1"/>
</dbReference>
<dbReference type="SUPFAM" id="SSF51445">
    <property type="entry name" value="(Trans)glycosidases"/>
    <property type="match status" value="1"/>
</dbReference>
<keyword evidence="9" id="KW-1185">Reference proteome</keyword>
<dbReference type="SUPFAM" id="SSF52279">
    <property type="entry name" value="Beta-D-glucan exohydrolase, C-terminal domain"/>
    <property type="match status" value="1"/>
</dbReference>
<dbReference type="RefSeq" id="WP_210511363.1">
    <property type="nucleotide sequence ID" value="NZ_JAFIDN010000004.1"/>
</dbReference>
<dbReference type="InterPro" id="IPR002772">
    <property type="entry name" value="Glyco_hydro_3_C"/>
</dbReference>
<dbReference type="InterPro" id="IPR036962">
    <property type="entry name" value="Glyco_hydro_3_N_sf"/>
</dbReference>
<dbReference type="InterPro" id="IPR001764">
    <property type="entry name" value="Glyco_hydro_3_N"/>
</dbReference>
<dbReference type="AlphaFoldDB" id="A0A8J7RKF9"/>
<organism evidence="8 9">
    <name type="scientific">Natronogracilivirga saccharolytica</name>
    <dbReference type="NCBI Taxonomy" id="2812953"/>
    <lineage>
        <taxon>Bacteria</taxon>
        <taxon>Pseudomonadati</taxon>
        <taxon>Balneolota</taxon>
        <taxon>Balneolia</taxon>
        <taxon>Balneolales</taxon>
        <taxon>Cyclonatronaceae</taxon>
        <taxon>Natronogracilivirga</taxon>
    </lineage>
</organism>
<dbReference type="InterPro" id="IPR017853">
    <property type="entry name" value="GH"/>
</dbReference>
<dbReference type="PANTHER" id="PTHR30480">
    <property type="entry name" value="BETA-HEXOSAMINIDASE-RELATED"/>
    <property type="match status" value="1"/>
</dbReference>
<dbReference type="EC" id="3.2.1.52" evidence="3"/>
<keyword evidence="4 8" id="KW-0378">Hydrolase</keyword>
<gene>
    <name evidence="8" type="ORF">NATSA_07305</name>
</gene>
<dbReference type="InterPro" id="IPR050226">
    <property type="entry name" value="NagZ_Beta-hexosaminidase"/>
</dbReference>
<dbReference type="Pfam" id="PF00933">
    <property type="entry name" value="Glyco_hydro_3"/>
    <property type="match status" value="1"/>
</dbReference>
<proteinExistence type="inferred from homology"/>
<keyword evidence="5" id="KW-0326">Glycosidase</keyword>
<dbReference type="EMBL" id="JAFIDN010000004">
    <property type="protein sequence ID" value="MBP3192465.1"/>
    <property type="molecule type" value="Genomic_DNA"/>
</dbReference>
<dbReference type="GO" id="GO:0009254">
    <property type="term" value="P:peptidoglycan turnover"/>
    <property type="evidence" value="ECO:0007669"/>
    <property type="project" value="TreeGrafter"/>
</dbReference>
<accession>A0A8J7RKF9</accession>
<dbReference type="GO" id="GO:0005975">
    <property type="term" value="P:carbohydrate metabolic process"/>
    <property type="evidence" value="ECO:0007669"/>
    <property type="project" value="InterPro"/>
</dbReference>
<evidence type="ECO:0000256" key="1">
    <source>
        <dbReference type="ARBA" id="ARBA00001231"/>
    </source>
</evidence>
<dbReference type="GO" id="GO:0004563">
    <property type="term" value="F:beta-N-acetylhexosaminidase activity"/>
    <property type="evidence" value="ECO:0007669"/>
    <property type="project" value="UniProtKB-EC"/>
</dbReference>
<dbReference type="InterPro" id="IPR036881">
    <property type="entry name" value="Glyco_hydro_3_C_sf"/>
</dbReference>
<dbReference type="PROSITE" id="PS51257">
    <property type="entry name" value="PROKAR_LIPOPROTEIN"/>
    <property type="match status" value="1"/>
</dbReference>
<protein>
    <recommendedName>
        <fullName evidence="3">beta-N-acetylhexosaminidase</fullName>
        <ecNumber evidence="3">3.2.1.52</ecNumber>
    </recommendedName>
</protein>
<evidence type="ECO:0000313" key="8">
    <source>
        <dbReference type="EMBL" id="MBP3192465.1"/>
    </source>
</evidence>
<evidence type="ECO:0000256" key="5">
    <source>
        <dbReference type="ARBA" id="ARBA00023295"/>
    </source>
</evidence>
<evidence type="ECO:0000256" key="2">
    <source>
        <dbReference type="ARBA" id="ARBA00005336"/>
    </source>
</evidence>
<feature type="domain" description="Glycoside hydrolase family 3 C-terminal" evidence="7">
    <location>
        <begin position="432"/>
        <end position="594"/>
    </location>
</feature>
<reference evidence="8" key="1">
    <citation type="submission" date="2021-02" db="EMBL/GenBank/DDBJ databases">
        <title>Natronogracilivirga saccharolytica gen. nov. sp. nov. a new anaerobic, haloalkiliphilic carbohydrate-fermenting bacterium from soda lake and proposing of Cyclonatronumiaceae fam. nov. in the phylum Balneolaeota.</title>
        <authorList>
            <person name="Zhilina T.N."/>
            <person name="Sorokin D.Y."/>
            <person name="Zavarzina D.G."/>
            <person name="Toshchakov S.V."/>
            <person name="Kublanov I.V."/>
        </authorList>
    </citation>
    <scope>NUCLEOTIDE SEQUENCE</scope>
    <source>
        <strain evidence="8">Z-1702</strain>
    </source>
</reference>
<evidence type="ECO:0000259" key="7">
    <source>
        <dbReference type="Pfam" id="PF01915"/>
    </source>
</evidence>
<evidence type="ECO:0000256" key="4">
    <source>
        <dbReference type="ARBA" id="ARBA00022801"/>
    </source>
</evidence>
<feature type="domain" description="Glycoside hydrolase family 3 N-terminal" evidence="6">
    <location>
        <begin position="74"/>
        <end position="392"/>
    </location>
</feature>
<evidence type="ECO:0000256" key="3">
    <source>
        <dbReference type="ARBA" id="ARBA00012663"/>
    </source>
</evidence>
<sequence>MINLSLKHAASIAGYRLNQFWVVVFTSSIVLFGCSTEKATVNNDHGPEPEAWAHSDNLTPSEDFIEDLMAQMSLREKIAQLFMVAGRGGFYPEGDRGWERMHEAVTRHQVGGVMFFSGRAYEQAIITNKLQKKSTIPLWISQDMEFGAAMRIDEATYLAPAMGIAATQNRNFAYQKGRITAKEAGALGVHQIYAPVLDINNNPLNPVINVRSYSEVADTVAKYGIAFMEGVHDAGLMATAKHFPGHGDTDVDSHVDLPVLPIDYERLTQVELVPFKKAFQAGMKSIMTAHIALPEIALFPDFPATLDPGITSHILRDSLRFEGVVVTDGMGMRGVSNYFDAGDAAVLAIKAGVDQILLSADLEEAINAIELAVISGDIEESRIDASVKRVLEMKMDTGLFSQPQLVDIYELTSKINTREFRRIADAVAESSITLLKNDGNLLPLDGNDFEKVVVVNISDGRRTVNDHITGMLDEKFKRLKSVHIHPGMCSADSLEATETVASSDLVVALSHLAIRTAEEISLDEMVSPMISKLFDTEAPVIAVSLGSPYILGAFDDADVHMLAWSPRERQQVAAGYVLTGAAGAGGKLPVTIPSLYDIGDGIILEAVQ</sequence>
<comment type="catalytic activity">
    <reaction evidence="1">
        <text>Hydrolysis of terminal non-reducing N-acetyl-D-hexosamine residues in N-acetyl-beta-D-hexosaminides.</text>
        <dbReference type="EC" id="3.2.1.52"/>
    </reaction>
</comment>